<feature type="coiled-coil region" evidence="1">
    <location>
        <begin position="293"/>
        <end position="320"/>
    </location>
</feature>
<gene>
    <name evidence="3" type="ORF">EDD65_107119</name>
</gene>
<dbReference type="SUPFAM" id="SSF52540">
    <property type="entry name" value="P-loop containing nucleoside triphosphate hydrolases"/>
    <property type="match status" value="1"/>
</dbReference>
<comment type="caution">
    <text evidence="3">The sequence shown here is derived from an EMBL/GenBank/DDBJ whole genome shotgun (WGS) entry which is preliminary data.</text>
</comment>
<protein>
    <recommendedName>
        <fullName evidence="2">Helicase HerA central domain-containing protein</fullName>
    </recommendedName>
</protein>
<dbReference type="InterPro" id="IPR002789">
    <property type="entry name" value="HerA_central"/>
</dbReference>
<dbReference type="PANTHER" id="PTHR42957">
    <property type="entry name" value="HELICASE MJ1565-RELATED"/>
    <property type="match status" value="1"/>
</dbReference>
<sequence>MKVVGITTQQEVYVGSKDRNFRINEFLIISDPYQGDLIGEIVEAKTYNKYIPLSLHGELADGSVIESLKALGYNIEEDTIYIGKIRLLNEALYPVETGCDVRIPTFDEVKNIMINSSADEGLVLGVIKNTDQMAKDMDEKFKDLLYTFEDGKLKEQEDIPYIYNIRSMHQYPHIGVFGGSGSGKSFGLRVILEELMKLNIPTIVLDPHFEMDFSQKGSYIPENKKVDYTDKFKCLQVGFHVGVRFEDLTAQDLKNLLDASSPLTDAMNNVVDILFKKNDSYNSFYNRLKMLVEAQEEGSLDRIKLRIEEAESNLEREGWQKRKELFLTYDKTCPYNSVRGIIWRLSRLNNEGIFSKDIREIEEGLHMGKLIVIQGNTRILQVFSTYLLNNLYHKRRDYKDALYKKTTAEYFPPFIVVTDEAHNFAPKGYDSPSKSILKEISQEGRKYGTFLILATQRPTLLDETITAQLNTKFIFRTVRASDIQTIQEETDITIEEARRLPYLRTGDVFISEALMGRTIFARIRAAYTTSPHTENPFDELKNKFKEKDDKFIKIIKDKLPISGDDFINVIKEIENDTGITYNIDVFEEKLEDMVDKGILKKEKTPFFNIYKE</sequence>
<keyword evidence="1" id="KW-0175">Coiled coil</keyword>
<dbReference type="InterPro" id="IPR027417">
    <property type="entry name" value="P-loop_NTPase"/>
</dbReference>
<evidence type="ECO:0000256" key="1">
    <source>
        <dbReference type="SAM" id="Coils"/>
    </source>
</evidence>
<dbReference type="OrthoDB" id="9806951at2"/>
<reference evidence="3 4" key="1">
    <citation type="submission" date="2019-03" db="EMBL/GenBank/DDBJ databases">
        <title>Genomic Encyclopedia of Type Strains, Phase IV (KMG-IV): sequencing the most valuable type-strain genomes for metagenomic binning, comparative biology and taxonomic classification.</title>
        <authorList>
            <person name="Goeker M."/>
        </authorList>
    </citation>
    <scope>NUCLEOTIDE SEQUENCE [LARGE SCALE GENOMIC DNA]</scope>
    <source>
        <strain evidence="3 4">DSM 26752</strain>
    </source>
</reference>
<accession>A0A4V2UU21</accession>
<dbReference type="Proteomes" id="UP000294567">
    <property type="component" value="Unassembled WGS sequence"/>
</dbReference>
<dbReference type="Pfam" id="PF01935">
    <property type="entry name" value="DUF87"/>
    <property type="match status" value="1"/>
</dbReference>
<dbReference type="InterPro" id="IPR008571">
    <property type="entry name" value="HerA-like"/>
</dbReference>
<dbReference type="AlphaFoldDB" id="A0A4V2UU21"/>
<dbReference type="RefSeq" id="WP_132027841.1">
    <property type="nucleotide sequence ID" value="NZ_CP068564.1"/>
</dbReference>
<keyword evidence="4" id="KW-1185">Reference proteome</keyword>
<dbReference type="Gene3D" id="3.40.50.300">
    <property type="entry name" value="P-loop containing nucleotide triphosphate hydrolases"/>
    <property type="match status" value="2"/>
</dbReference>
<dbReference type="PANTHER" id="PTHR42957:SF1">
    <property type="entry name" value="HELICASE MJ1565-RELATED"/>
    <property type="match status" value="1"/>
</dbReference>
<organism evidence="3 4">
    <name type="scientific">Keratinibaculum paraultunense</name>
    <dbReference type="NCBI Taxonomy" id="1278232"/>
    <lineage>
        <taxon>Bacteria</taxon>
        <taxon>Bacillati</taxon>
        <taxon>Bacillota</taxon>
        <taxon>Tissierellia</taxon>
        <taxon>Tissierellales</taxon>
        <taxon>Tepidimicrobiaceae</taxon>
        <taxon>Keratinibaculum</taxon>
    </lineage>
</organism>
<dbReference type="EMBL" id="SMAE01000007">
    <property type="protein sequence ID" value="TCS88763.1"/>
    <property type="molecule type" value="Genomic_DNA"/>
</dbReference>
<evidence type="ECO:0000313" key="4">
    <source>
        <dbReference type="Proteomes" id="UP000294567"/>
    </source>
</evidence>
<name>A0A4V2UU21_9FIRM</name>
<evidence type="ECO:0000313" key="3">
    <source>
        <dbReference type="EMBL" id="TCS88763.1"/>
    </source>
</evidence>
<proteinExistence type="predicted"/>
<feature type="domain" description="Helicase HerA central" evidence="2">
    <location>
        <begin position="151"/>
        <end position="370"/>
    </location>
</feature>
<evidence type="ECO:0000259" key="2">
    <source>
        <dbReference type="Pfam" id="PF01935"/>
    </source>
</evidence>